<sequence length="450" mass="50283">MAVLCFGYRTTLPVTIRDETIKVIQRARKDYKRIPAKNSNTGQAAKLVVRKTASLLSKDVSLPLQATAMGYFFSVFSCSGTFAYLAEYAATLVEDDENVQAFCASALGSMALQYRNDDLSNLARRYYTASLTSVNRDLASPKTVVLDSTLLRILMLSAFEALDLHTSRGPQNWAIHVQGSCRLLVMRGKSQFRTRFGRELFHHASVNILVHSILLGLAVPQDLGHLVEHATACPGDMDSAGTYILALLWQMALLAPRVQISAFQNVLEHVLPLEIQANAFLNELRKLAPFEKINIPHCGDKTTCTYEGYMYLYKNQQIARLYNTARLMQLTLKEWKFAAASGPFPIDSYRQQWIGKKSVGLNEILDDSSSLVSDMLASVPYSLDKLGPEDSTEARYLIWPLTRIASLNVCPPRSKSFISDRLLAIAEKFGLRRAQEAASMLEQGDKTLHW</sequence>
<dbReference type="EMBL" id="SWKU01000018">
    <property type="protein sequence ID" value="KAF2998791.1"/>
    <property type="molecule type" value="Genomic_DNA"/>
</dbReference>
<dbReference type="Proteomes" id="UP000801428">
    <property type="component" value="Unassembled WGS sequence"/>
</dbReference>
<gene>
    <name evidence="1" type="ORF">E8E13_000327</name>
</gene>
<dbReference type="PANTHER" id="PTHR38791:SF11">
    <property type="entry name" value="ZN(II)2CYS6 TRANSCRIPTION FACTOR (EUROFUNG)"/>
    <property type="match status" value="1"/>
</dbReference>
<dbReference type="InterPro" id="IPR021858">
    <property type="entry name" value="Fun_TF"/>
</dbReference>
<proteinExistence type="predicted"/>
<name>A0A9P4W916_CURKU</name>
<protein>
    <submittedName>
        <fullName evidence="1">Uncharacterized protein</fullName>
    </submittedName>
</protein>
<organism evidence="1 2">
    <name type="scientific">Curvularia kusanoi</name>
    <name type="common">Cochliobolus kusanoi</name>
    <dbReference type="NCBI Taxonomy" id="90978"/>
    <lineage>
        <taxon>Eukaryota</taxon>
        <taxon>Fungi</taxon>
        <taxon>Dikarya</taxon>
        <taxon>Ascomycota</taxon>
        <taxon>Pezizomycotina</taxon>
        <taxon>Dothideomycetes</taxon>
        <taxon>Pleosporomycetidae</taxon>
        <taxon>Pleosporales</taxon>
        <taxon>Pleosporineae</taxon>
        <taxon>Pleosporaceae</taxon>
        <taxon>Curvularia</taxon>
    </lineage>
</organism>
<dbReference type="Pfam" id="PF11951">
    <property type="entry name" value="Fungal_trans_2"/>
    <property type="match status" value="1"/>
</dbReference>
<comment type="caution">
    <text evidence="1">The sequence shown here is derived from an EMBL/GenBank/DDBJ whole genome shotgun (WGS) entry which is preliminary data.</text>
</comment>
<dbReference type="PANTHER" id="PTHR38791">
    <property type="entry name" value="ZN(II)2CYS6 TRANSCRIPTION FACTOR (EUROFUNG)-RELATED-RELATED"/>
    <property type="match status" value="1"/>
</dbReference>
<dbReference type="OrthoDB" id="5429770at2759"/>
<evidence type="ECO:0000313" key="2">
    <source>
        <dbReference type="Proteomes" id="UP000801428"/>
    </source>
</evidence>
<dbReference type="AlphaFoldDB" id="A0A9P4W916"/>
<keyword evidence="2" id="KW-1185">Reference proteome</keyword>
<reference evidence="1" key="1">
    <citation type="submission" date="2019-04" db="EMBL/GenBank/DDBJ databases">
        <title>Sequencing of skin fungus with MAO and IRED activity.</title>
        <authorList>
            <person name="Marsaioli A.J."/>
            <person name="Bonatto J.M.C."/>
            <person name="Reis Junior O."/>
        </authorList>
    </citation>
    <scope>NUCLEOTIDE SEQUENCE</scope>
    <source>
        <strain evidence="1">30M1</strain>
    </source>
</reference>
<dbReference type="InterPro" id="IPR053175">
    <property type="entry name" value="DHMBA_Reg_Transcription_Factor"/>
</dbReference>
<evidence type="ECO:0000313" key="1">
    <source>
        <dbReference type="EMBL" id="KAF2998791.1"/>
    </source>
</evidence>
<accession>A0A9P4W916</accession>